<dbReference type="Pfam" id="PF00296">
    <property type="entry name" value="Bac_luciferase"/>
    <property type="match status" value="1"/>
</dbReference>
<dbReference type="InterPro" id="IPR050172">
    <property type="entry name" value="SsuD_RutA_monooxygenase"/>
</dbReference>
<evidence type="ECO:0000259" key="6">
    <source>
        <dbReference type="Pfam" id="PF00296"/>
    </source>
</evidence>
<keyword evidence="3 7" id="KW-0560">Oxidoreductase</keyword>
<keyword evidence="1" id="KW-0285">Flavoprotein</keyword>
<evidence type="ECO:0000256" key="3">
    <source>
        <dbReference type="ARBA" id="ARBA00023002"/>
    </source>
</evidence>
<evidence type="ECO:0000256" key="2">
    <source>
        <dbReference type="ARBA" id="ARBA00022643"/>
    </source>
</evidence>
<keyword evidence="2" id="KW-0288">FMN</keyword>
<dbReference type="PANTHER" id="PTHR42847:SF4">
    <property type="entry name" value="ALKANESULFONATE MONOOXYGENASE-RELATED"/>
    <property type="match status" value="1"/>
</dbReference>
<keyword evidence="4" id="KW-0503">Monooxygenase</keyword>
<dbReference type="InterPro" id="IPR019921">
    <property type="entry name" value="Lucif-like_OxRdtase_Rv2161c"/>
</dbReference>
<dbReference type="NCBIfam" id="TIGR03619">
    <property type="entry name" value="F420_Rv2161c"/>
    <property type="match status" value="1"/>
</dbReference>
<dbReference type="EMBL" id="CP163443">
    <property type="protein sequence ID" value="XDQ56835.1"/>
    <property type="molecule type" value="Genomic_DNA"/>
</dbReference>
<dbReference type="SUPFAM" id="SSF51679">
    <property type="entry name" value="Bacterial luciferase-like"/>
    <property type="match status" value="1"/>
</dbReference>
<protein>
    <submittedName>
        <fullName evidence="7">TIGR03619 family F420-dependent LLM class oxidoreductase</fullName>
        <ecNumber evidence="7">1.-.-.-</ecNumber>
    </submittedName>
</protein>
<dbReference type="RefSeq" id="WP_369249905.1">
    <property type="nucleotide sequence ID" value="NZ_CP163443.1"/>
</dbReference>
<feature type="region of interest" description="Disordered" evidence="5">
    <location>
        <begin position="1"/>
        <end position="21"/>
    </location>
</feature>
<name>A0AB39RLM3_9ACTN</name>
<evidence type="ECO:0000256" key="5">
    <source>
        <dbReference type="SAM" id="MobiDB-lite"/>
    </source>
</evidence>
<dbReference type="AlphaFoldDB" id="A0AB39RLM3"/>
<evidence type="ECO:0000256" key="4">
    <source>
        <dbReference type="ARBA" id="ARBA00023033"/>
    </source>
</evidence>
<gene>
    <name evidence="7" type="ORF">AB5J53_36740</name>
</gene>
<dbReference type="EC" id="1.-.-.-" evidence="7"/>
<organism evidence="7">
    <name type="scientific">Streptomyces sp. R41</name>
    <dbReference type="NCBI Taxonomy" id="3238632"/>
    <lineage>
        <taxon>Bacteria</taxon>
        <taxon>Bacillati</taxon>
        <taxon>Actinomycetota</taxon>
        <taxon>Actinomycetes</taxon>
        <taxon>Kitasatosporales</taxon>
        <taxon>Streptomycetaceae</taxon>
        <taxon>Streptomyces</taxon>
    </lineage>
</organism>
<evidence type="ECO:0000313" key="7">
    <source>
        <dbReference type="EMBL" id="XDQ56835.1"/>
    </source>
</evidence>
<dbReference type="InterPro" id="IPR036661">
    <property type="entry name" value="Luciferase-like_sf"/>
</dbReference>
<dbReference type="InterPro" id="IPR011251">
    <property type="entry name" value="Luciferase-like_dom"/>
</dbReference>
<reference evidence="7" key="1">
    <citation type="submission" date="2024-07" db="EMBL/GenBank/DDBJ databases">
        <authorList>
            <person name="Yu S.T."/>
        </authorList>
    </citation>
    <scope>NUCLEOTIDE SEQUENCE</scope>
    <source>
        <strain evidence="7">R41</strain>
    </source>
</reference>
<evidence type="ECO:0000256" key="1">
    <source>
        <dbReference type="ARBA" id="ARBA00022630"/>
    </source>
</evidence>
<dbReference type="Gene3D" id="3.20.20.30">
    <property type="entry name" value="Luciferase-like domain"/>
    <property type="match status" value="1"/>
</dbReference>
<dbReference type="GO" id="GO:0046306">
    <property type="term" value="P:alkanesulfonate catabolic process"/>
    <property type="evidence" value="ECO:0007669"/>
    <property type="project" value="TreeGrafter"/>
</dbReference>
<sequence length="351" mass="37260">MPLTLVSGLTVGDSREPPGGGCLGEPFAQLPLWQSALKTFADRLDELDRRVGTGEDLCRMWARGAEGMRIGVGPHRLWPGRESELDGVLETARTAERLGFDHLMAGSHVLAGDLGVTPDPLVLLSAIAGATDRIRVVTSVLILPLYNPVVLAHQAATLDRLSRGRFTLGVGTGWDTAEFAAVGAPFGGRGKRMDEQLAVMRELWEDRADGMRLGVRPRTAGGPEVWIGGQSDAALRRVLRYGDGWHGSAVDAAGLADVRERLAVLGKDAGRDPDTLTLTSGALLLPPGFSPAVDLPWRPLGGERATADSVRHELALLEEAGLSSCSLWLPVATEALPDALAWVAEEVLAGT</sequence>
<proteinExistence type="predicted"/>
<accession>A0AB39RLM3</accession>
<dbReference type="GO" id="GO:0008726">
    <property type="term" value="F:alkanesulfonate monooxygenase activity"/>
    <property type="evidence" value="ECO:0007669"/>
    <property type="project" value="TreeGrafter"/>
</dbReference>
<dbReference type="PANTHER" id="PTHR42847">
    <property type="entry name" value="ALKANESULFONATE MONOOXYGENASE"/>
    <property type="match status" value="1"/>
</dbReference>
<feature type="domain" description="Luciferase-like" evidence="6">
    <location>
        <begin position="76"/>
        <end position="281"/>
    </location>
</feature>